<evidence type="ECO:0000313" key="6">
    <source>
        <dbReference type="Proteomes" id="UP000448292"/>
    </source>
</evidence>
<dbReference type="OrthoDB" id="9788539at2"/>
<dbReference type="PIRSF" id="PIRSF016557">
    <property type="entry name" value="Caps_synth_CpsB"/>
    <property type="match status" value="1"/>
</dbReference>
<evidence type="ECO:0000256" key="4">
    <source>
        <dbReference type="ARBA" id="ARBA00051722"/>
    </source>
</evidence>
<gene>
    <name evidence="5" type="ORF">DPQ33_03820</name>
</gene>
<dbReference type="PANTHER" id="PTHR39181">
    <property type="entry name" value="TYROSINE-PROTEIN PHOSPHATASE YWQE"/>
    <property type="match status" value="1"/>
</dbReference>
<dbReference type="Proteomes" id="UP000448292">
    <property type="component" value="Unassembled WGS sequence"/>
</dbReference>
<sequence length="261" mass="28878">MIDCHHHIIPSFDDGARDPSVTLKMCRIAVEDGVKGIIATPHHRNGLYNSSPDVVREKVRKLNKAIRKVGLDLTIYPGCEAHISPHLAESVEAGETLTLNEGCYLLLELPPQEVPAGVEQVVFELQSRGIYPILAHPERIGSVQRDPNSILPLVHAGVLMQLTGLSITGGFGHEAKECAATLLARRMAHIIASDAHSFRHRTPRLSMAVEAAAEILEDEIEARRMVEDIPSMVLRGEPYEPPPPVDYEPPKRSFFSFLWGR</sequence>
<dbReference type="RefSeq" id="WP_144301854.1">
    <property type="nucleotide sequence ID" value="NZ_QMIE01000002.1"/>
</dbReference>
<evidence type="ECO:0000256" key="3">
    <source>
        <dbReference type="ARBA" id="ARBA00022801"/>
    </source>
</evidence>
<dbReference type="Gene3D" id="3.20.20.140">
    <property type="entry name" value="Metal-dependent hydrolases"/>
    <property type="match status" value="1"/>
</dbReference>
<dbReference type="GO" id="GO:0030145">
    <property type="term" value="F:manganese ion binding"/>
    <property type="evidence" value="ECO:0007669"/>
    <property type="project" value="InterPro"/>
</dbReference>
<organism evidence="5 6">
    <name type="scientific">Oceanidesulfovibrio indonesiensis</name>
    <dbReference type="NCBI Taxonomy" id="54767"/>
    <lineage>
        <taxon>Bacteria</taxon>
        <taxon>Pseudomonadati</taxon>
        <taxon>Thermodesulfobacteriota</taxon>
        <taxon>Desulfovibrionia</taxon>
        <taxon>Desulfovibrionales</taxon>
        <taxon>Desulfovibrionaceae</taxon>
        <taxon>Oceanidesulfovibrio</taxon>
    </lineage>
</organism>
<proteinExistence type="inferred from homology"/>
<dbReference type="EMBL" id="QMIE01000002">
    <property type="protein sequence ID" value="TVM19495.1"/>
    <property type="molecule type" value="Genomic_DNA"/>
</dbReference>
<dbReference type="PANTHER" id="PTHR39181:SF1">
    <property type="entry name" value="TYROSINE-PROTEIN PHOSPHATASE YWQE"/>
    <property type="match status" value="1"/>
</dbReference>
<dbReference type="SUPFAM" id="SSF89550">
    <property type="entry name" value="PHP domain-like"/>
    <property type="match status" value="1"/>
</dbReference>
<dbReference type="GO" id="GO:0004725">
    <property type="term" value="F:protein tyrosine phosphatase activity"/>
    <property type="evidence" value="ECO:0007669"/>
    <property type="project" value="UniProtKB-EC"/>
</dbReference>
<comment type="caution">
    <text evidence="5">The sequence shown here is derived from an EMBL/GenBank/DDBJ whole genome shotgun (WGS) entry which is preliminary data.</text>
</comment>
<dbReference type="InterPro" id="IPR016667">
    <property type="entry name" value="Caps_polysacc_synth_CpsB/CapC"/>
</dbReference>
<reference evidence="5 6" key="1">
    <citation type="submission" date="2018-06" db="EMBL/GenBank/DDBJ databases">
        <title>Complete genome of Desulfovibrio indonesiensis P37SLT.</title>
        <authorList>
            <person name="Crispim J.S."/>
            <person name="Vidigal P.M.P."/>
            <person name="Silva L.C.F."/>
            <person name="Laguardia C.N."/>
            <person name="Araujo L.C."/>
            <person name="Dias R.S."/>
            <person name="Sousa M.P."/>
            <person name="Paula S.O."/>
            <person name="Silva C."/>
        </authorList>
    </citation>
    <scope>NUCLEOTIDE SEQUENCE [LARGE SCALE GENOMIC DNA]</scope>
    <source>
        <strain evidence="5 6">P37SLT</strain>
    </source>
</reference>
<evidence type="ECO:0000256" key="1">
    <source>
        <dbReference type="ARBA" id="ARBA00005750"/>
    </source>
</evidence>
<comment type="similarity">
    <text evidence="1">Belongs to the metallo-dependent hydrolases superfamily. CpsB/CapC family.</text>
</comment>
<dbReference type="AlphaFoldDB" id="A0A7M3MJB1"/>
<protein>
    <recommendedName>
        <fullName evidence="2">protein-tyrosine-phosphatase</fullName>
        <ecNumber evidence="2">3.1.3.48</ecNumber>
    </recommendedName>
</protein>
<evidence type="ECO:0000313" key="5">
    <source>
        <dbReference type="EMBL" id="TVM19495.1"/>
    </source>
</evidence>
<evidence type="ECO:0000256" key="2">
    <source>
        <dbReference type="ARBA" id="ARBA00013064"/>
    </source>
</evidence>
<accession>A0A7M3MJB1</accession>
<comment type="catalytic activity">
    <reaction evidence="4">
        <text>O-phospho-L-tyrosyl-[protein] + H2O = L-tyrosyl-[protein] + phosphate</text>
        <dbReference type="Rhea" id="RHEA:10684"/>
        <dbReference type="Rhea" id="RHEA-COMP:10136"/>
        <dbReference type="Rhea" id="RHEA-COMP:20101"/>
        <dbReference type="ChEBI" id="CHEBI:15377"/>
        <dbReference type="ChEBI" id="CHEBI:43474"/>
        <dbReference type="ChEBI" id="CHEBI:46858"/>
        <dbReference type="ChEBI" id="CHEBI:61978"/>
        <dbReference type="EC" id="3.1.3.48"/>
    </reaction>
</comment>
<name>A0A7M3MJB1_9BACT</name>
<dbReference type="EC" id="3.1.3.48" evidence="2"/>
<keyword evidence="3" id="KW-0378">Hydrolase</keyword>
<keyword evidence="6" id="KW-1185">Reference proteome</keyword>
<dbReference type="InterPro" id="IPR016195">
    <property type="entry name" value="Pol/histidinol_Pase-like"/>
</dbReference>
<dbReference type="Pfam" id="PF19567">
    <property type="entry name" value="CpsB_CapC"/>
    <property type="match status" value="1"/>
</dbReference>